<feature type="compositionally biased region" description="Polar residues" evidence="1">
    <location>
        <begin position="13"/>
        <end position="23"/>
    </location>
</feature>
<gene>
    <name evidence="2" type="ORF">B0H63DRAFT_277071</name>
</gene>
<name>A0AAE0KES8_9PEZI</name>
<evidence type="ECO:0000313" key="3">
    <source>
        <dbReference type="Proteomes" id="UP001285441"/>
    </source>
</evidence>
<organism evidence="2 3">
    <name type="scientific">Podospora didyma</name>
    <dbReference type="NCBI Taxonomy" id="330526"/>
    <lineage>
        <taxon>Eukaryota</taxon>
        <taxon>Fungi</taxon>
        <taxon>Dikarya</taxon>
        <taxon>Ascomycota</taxon>
        <taxon>Pezizomycotina</taxon>
        <taxon>Sordariomycetes</taxon>
        <taxon>Sordariomycetidae</taxon>
        <taxon>Sordariales</taxon>
        <taxon>Podosporaceae</taxon>
        <taxon>Podospora</taxon>
    </lineage>
</organism>
<comment type="caution">
    <text evidence="2">The sequence shown here is derived from an EMBL/GenBank/DDBJ whole genome shotgun (WGS) entry which is preliminary data.</text>
</comment>
<reference evidence="2" key="1">
    <citation type="journal article" date="2023" name="Mol. Phylogenet. Evol.">
        <title>Genome-scale phylogeny and comparative genomics of the fungal order Sordariales.</title>
        <authorList>
            <person name="Hensen N."/>
            <person name="Bonometti L."/>
            <person name="Westerberg I."/>
            <person name="Brannstrom I.O."/>
            <person name="Guillou S."/>
            <person name="Cros-Aarteil S."/>
            <person name="Calhoun S."/>
            <person name="Haridas S."/>
            <person name="Kuo A."/>
            <person name="Mondo S."/>
            <person name="Pangilinan J."/>
            <person name="Riley R."/>
            <person name="LaButti K."/>
            <person name="Andreopoulos B."/>
            <person name="Lipzen A."/>
            <person name="Chen C."/>
            <person name="Yan M."/>
            <person name="Daum C."/>
            <person name="Ng V."/>
            <person name="Clum A."/>
            <person name="Steindorff A."/>
            <person name="Ohm R.A."/>
            <person name="Martin F."/>
            <person name="Silar P."/>
            <person name="Natvig D.O."/>
            <person name="Lalanne C."/>
            <person name="Gautier V."/>
            <person name="Ament-Velasquez S.L."/>
            <person name="Kruys A."/>
            <person name="Hutchinson M.I."/>
            <person name="Powell A.J."/>
            <person name="Barry K."/>
            <person name="Miller A.N."/>
            <person name="Grigoriev I.V."/>
            <person name="Debuchy R."/>
            <person name="Gladieux P."/>
            <person name="Hiltunen Thoren M."/>
            <person name="Johannesson H."/>
        </authorList>
    </citation>
    <scope>NUCLEOTIDE SEQUENCE</scope>
    <source>
        <strain evidence="2">CBS 232.78</strain>
    </source>
</reference>
<keyword evidence="3" id="KW-1185">Reference proteome</keyword>
<proteinExistence type="predicted"/>
<dbReference type="AlphaFoldDB" id="A0AAE0KES8"/>
<evidence type="ECO:0000313" key="2">
    <source>
        <dbReference type="EMBL" id="KAK3375354.1"/>
    </source>
</evidence>
<sequence>MCDNHPGDVRAGTSESWPTSSPGQDDPTTDDRQFTHKCSGYALINDKSAASLPALYWHHIMHKEPAYSRNLPSICPMAGCWPPLVLNTMYDGGDKLHWALHSLHLPVCIRTACPGTTCLSERCHSVPGPQMSPSPGTPRPLTLKIDTPPAPQVGGGELCAAQSWPPAGDKALPCSWSIPCLPLTYTHTHSLCAMCARPLESGQHGGLLLVLHVRKALTCLPDLTHVWCNCMQVNHPPHGPLERQGVDSQLSKQHRGLHTASVRIAASLAHLAVIWLWGSGMAAFKNQGWRCALCD</sequence>
<dbReference type="Proteomes" id="UP001285441">
    <property type="component" value="Unassembled WGS sequence"/>
</dbReference>
<feature type="region of interest" description="Disordered" evidence="1">
    <location>
        <begin position="1"/>
        <end position="31"/>
    </location>
</feature>
<evidence type="ECO:0000256" key="1">
    <source>
        <dbReference type="SAM" id="MobiDB-lite"/>
    </source>
</evidence>
<accession>A0AAE0KES8</accession>
<protein>
    <submittedName>
        <fullName evidence="2">Uncharacterized protein</fullName>
    </submittedName>
</protein>
<dbReference type="EMBL" id="JAULSW010000007">
    <property type="protein sequence ID" value="KAK3375354.1"/>
    <property type="molecule type" value="Genomic_DNA"/>
</dbReference>
<reference evidence="2" key="2">
    <citation type="submission" date="2023-06" db="EMBL/GenBank/DDBJ databases">
        <authorList>
            <consortium name="Lawrence Berkeley National Laboratory"/>
            <person name="Haridas S."/>
            <person name="Hensen N."/>
            <person name="Bonometti L."/>
            <person name="Westerberg I."/>
            <person name="Brannstrom I.O."/>
            <person name="Guillou S."/>
            <person name="Cros-Aarteil S."/>
            <person name="Calhoun S."/>
            <person name="Kuo A."/>
            <person name="Mondo S."/>
            <person name="Pangilinan J."/>
            <person name="Riley R."/>
            <person name="LaButti K."/>
            <person name="Andreopoulos B."/>
            <person name="Lipzen A."/>
            <person name="Chen C."/>
            <person name="Yanf M."/>
            <person name="Daum C."/>
            <person name="Ng V."/>
            <person name="Clum A."/>
            <person name="Steindorff A."/>
            <person name="Ohm R."/>
            <person name="Martin F."/>
            <person name="Silar P."/>
            <person name="Natvig D."/>
            <person name="Lalanne C."/>
            <person name="Gautier V."/>
            <person name="Ament-velasquez S.L."/>
            <person name="Kruys A."/>
            <person name="Hutchinson M.I."/>
            <person name="Powell A.J."/>
            <person name="Barry K."/>
            <person name="Miller A.N."/>
            <person name="Grigoriev I.V."/>
            <person name="Debuchy R."/>
            <person name="Gladieux P."/>
            <person name="Thoren M.H."/>
            <person name="Johannesson H."/>
        </authorList>
    </citation>
    <scope>NUCLEOTIDE SEQUENCE</scope>
    <source>
        <strain evidence="2">CBS 232.78</strain>
    </source>
</reference>